<evidence type="ECO:0000256" key="2">
    <source>
        <dbReference type="ARBA" id="ARBA00023239"/>
    </source>
</evidence>
<accession>A0ABN6ERT4</accession>
<dbReference type="RefSeq" id="WP_229593985.1">
    <property type="nucleotide sequence ID" value="NZ_AP024485.1"/>
</dbReference>
<organism evidence="4 5">
    <name type="scientific">Pseudodesulfovibrio sediminis</name>
    <dbReference type="NCBI Taxonomy" id="2810563"/>
    <lineage>
        <taxon>Bacteria</taxon>
        <taxon>Pseudomonadati</taxon>
        <taxon>Thermodesulfobacteriota</taxon>
        <taxon>Desulfovibrionia</taxon>
        <taxon>Desulfovibrionales</taxon>
        <taxon>Desulfovibrionaceae</taxon>
    </lineage>
</organism>
<sequence length="183" mass="19574">MAEFKLNTPLTDADMEQLHAGDVVFLTGTIHSARDAAHKKLFELLDAGKELPFELEGSAIYYVGPSPAPPGRPIGSAGPTTSYRMDTYAPRLHALGMKASIGKGKRSDEVKAAMQDHKGVYFGATGGAGALLSNSIVESEVIAFEELGPEAIRAMTVKDFPLLVINDCHGGELYVKPKLDTEE</sequence>
<evidence type="ECO:0000313" key="4">
    <source>
        <dbReference type="EMBL" id="BCS87583.1"/>
    </source>
</evidence>
<dbReference type="PANTHER" id="PTHR43351">
    <property type="entry name" value="L(+)-TARTRATE DEHYDRATASE SUBUNIT BETA"/>
    <property type="match status" value="1"/>
</dbReference>
<dbReference type="PANTHER" id="PTHR43351:SF2">
    <property type="entry name" value="L(+)-TARTRATE DEHYDRATASE SUBUNIT BETA-RELATED"/>
    <property type="match status" value="1"/>
</dbReference>
<feature type="domain" description="Fe-S hydro-lyase tartrate dehydratase beta-type catalytic" evidence="3">
    <location>
        <begin position="3"/>
        <end position="175"/>
    </location>
</feature>
<gene>
    <name evidence="4" type="ORF">PSDVSF_08250</name>
</gene>
<evidence type="ECO:0000256" key="1">
    <source>
        <dbReference type="ARBA" id="ARBA00008876"/>
    </source>
</evidence>
<name>A0ABN6ERT4_9BACT</name>
<dbReference type="SUPFAM" id="SSF117457">
    <property type="entry name" value="FumA C-terminal domain-like"/>
    <property type="match status" value="1"/>
</dbReference>
<dbReference type="NCBIfam" id="NF005310">
    <property type="entry name" value="PRK06842.1"/>
    <property type="match status" value="1"/>
</dbReference>
<keyword evidence="2" id="KW-0456">Lyase</keyword>
<dbReference type="Proteomes" id="UP001053296">
    <property type="component" value="Chromosome"/>
</dbReference>
<dbReference type="Pfam" id="PF05683">
    <property type="entry name" value="Fumerase_C"/>
    <property type="match status" value="1"/>
</dbReference>
<proteinExistence type="inferred from homology"/>
<evidence type="ECO:0000313" key="5">
    <source>
        <dbReference type="Proteomes" id="UP001053296"/>
    </source>
</evidence>
<dbReference type="EMBL" id="AP024485">
    <property type="protein sequence ID" value="BCS87583.1"/>
    <property type="molecule type" value="Genomic_DNA"/>
</dbReference>
<evidence type="ECO:0000259" key="3">
    <source>
        <dbReference type="Pfam" id="PF05683"/>
    </source>
</evidence>
<dbReference type="InterPro" id="IPR036660">
    <property type="entry name" value="Fe-S_hydroAse_TtdB_cat_sf"/>
</dbReference>
<reference evidence="4" key="1">
    <citation type="journal article" date="2022" name="Arch. Microbiol.">
        <title>Pseudodesulfovibrio sediminis sp. nov., a mesophilic and neutrophilic sulfate-reducing bacterium isolated from sediment of a brackish lake.</title>
        <authorList>
            <person name="Takahashi A."/>
            <person name="Kojima H."/>
            <person name="Watanabe M."/>
            <person name="Fukui M."/>
        </authorList>
    </citation>
    <scope>NUCLEOTIDE SEQUENCE</scope>
    <source>
        <strain evidence="4">SF6</strain>
    </source>
</reference>
<protein>
    <submittedName>
        <fullName evidence="4">Fumarate hydratase</fullName>
    </submittedName>
</protein>
<dbReference type="Gene3D" id="3.20.130.10">
    <property type="entry name" value="Fe-S hydro-lyase, tartrate dehydratase beta-type, catalytic domain"/>
    <property type="match status" value="1"/>
</dbReference>
<dbReference type="InterPro" id="IPR004647">
    <property type="entry name" value="Fe-S_hydro-lyase_TtdB-typ_cat"/>
</dbReference>
<keyword evidence="5" id="KW-1185">Reference proteome</keyword>
<dbReference type="NCBIfam" id="TIGR00723">
    <property type="entry name" value="ttdB_fumA_fumB"/>
    <property type="match status" value="1"/>
</dbReference>
<comment type="similarity">
    <text evidence="1">Belongs to the class-I fumarase family.</text>
</comment>